<evidence type="ECO:0000313" key="2">
    <source>
        <dbReference type="EMBL" id="WEW58092.1"/>
    </source>
</evidence>
<feature type="region of interest" description="Disordered" evidence="1">
    <location>
        <begin position="450"/>
        <end position="610"/>
    </location>
</feature>
<reference evidence="2" key="1">
    <citation type="submission" date="2023-03" db="EMBL/GenBank/DDBJ databases">
        <title>Emydomyces testavorans Genome Sequence.</title>
        <authorList>
            <person name="Hoyer L."/>
        </authorList>
    </citation>
    <scope>NUCLEOTIDE SEQUENCE</scope>
    <source>
        <strain evidence="2">16-2883</strain>
    </source>
</reference>
<organism evidence="2 3">
    <name type="scientific">Emydomyces testavorans</name>
    <dbReference type="NCBI Taxonomy" id="2070801"/>
    <lineage>
        <taxon>Eukaryota</taxon>
        <taxon>Fungi</taxon>
        <taxon>Dikarya</taxon>
        <taxon>Ascomycota</taxon>
        <taxon>Pezizomycotina</taxon>
        <taxon>Eurotiomycetes</taxon>
        <taxon>Eurotiomycetidae</taxon>
        <taxon>Onygenales</taxon>
        <taxon>Nannizziopsiaceae</taxon>
        <taxon>Emydomyces</taxon>
    </lineage>
</organism>
<dbReference type="EMBL" id="CP120628">
    <property type="protein sequence ID" value="WEW58092.1"/>
    <property type="molecule type" value="Genomic_DNA"/>
</dbReference>
<feature type="region of interest" description="Disordered" evidence="1">
    <location>
        <begin position="263"/>
        <end position="318"/>
    </location>
</feature>
<feature type="compositionally biased region" description="Low complexity" evidence="1">
    <location>
        <begin position="554"/>
        <end position="572"/>
    </location>
</feature>
<feature type="compositionally biased region" description="Polar residues" evidence="1">
    <location>
        <begin position="592"/>
        <end position="602"/>
    </location>
</feature>
<feature type="compositionally biased region" description="Basic residues" evidence="1">
    <location>
        <begin position="518"/>
        <end position="532"/>
    </location>
</feature>
<dbReference type="AlphaFoldDB" id="A0AAF0IIN1"/>
<protein>
    <submittedName>
        <fullName evidence="2">Uncharacterized protein</fullName>
    </submittedName>
</protein>
<feature type="region of interest" description="Disordered" evidence="1">
    <location>
        <begin position="1"/>
        <end position="45"/>
    </location>
</feature>
<gene>
    <name evidence="2" type="ORF">PRK78_003559</name>
</gene>
<keyword evidence="3" id="KW-1185">Reference proteome</keyword>
<feature type="compositionally biased region" description="Basic residues" evidence="1">
    <location>
        <begin position="265"/>
        <end position="274"/>
    </location>
</feature>
<proteinExistence type="predicted"/>
<evidence type="ECO:0000313" key="3">
    <source>
        <dbReference type="Proteomes" id="UP001219355"/>
    </source>
</evidence>
<accession>A0AAF0IIN1</accession>
<evidence type="ECO:0000256" key="1">
    <source>
        <dbReference type="SAM" id="MobiDB-lite"/>
    </source>
</evidence>
<feature type="compositionally biased region" description="Polar residues" evidence="1">
    <location>
        <begin position="279"/>
        <end position="311"/>
    </location>
</feature>
<feature type="compositionally biased region" description="Basic and acidic residues" evidence="1">
    <location>
        <begin position="12"/>
        <end position="26"/>
    </location>
</feature>
<name>A0AAF0IIN1_9EURO</name>
<sequence>MTPKPSALSRTLPKDFTFRDFEEPRTPTRPVQELEVPPPPRHSSYRLRRPRLTILSDFERNVMPFCSPDIPLPSIELSQDFADPSCTFLQSDQTELTSGELLEVPSRQRCDPKTPEAQVRDDIVGERRSWREESIASGSDPLPRPLSACSNISDSSISSSGSFGSHPSFGGSCTSPETEIQDPFLAYTLPNRKPSFESPSKPMRARGLSLQLPPGPRWTCEMDSHLWNTYQMYLQDPTITPFKTVPGSVPPLGVSHRVAREARRTWPRVKHNLAKKQDQNSSQEADLDANQVSETKSGSCTPTTGVVNSTPFWPRSDASTRKRLKQLCRRRFSIAPHYQRLLQSRSPSPFPELFVRSSSISSYAAASSNRASNPFVRDLGVSLVATSLPTSTPGTAVESRPADQASWFNNVMEQPLGSQSVGQAQRNPAIINPASIPRLGSPFMYHTWGPDSARRRARPATPANAPETVHGTGSRLRSTIPPEMLTSTHKRRAINPLEDEISPDRNAVPVLLPELSKGGKKNPNYRRVRLRNRGATMGGLSSRERLNQLFTPPSHAGSSESSSSHIPRSSTSEVGTPKEEVKRLGSPFGSDLCTSRSLQSRHAPSRSEPFILARPLRNRASSFQSVHPLYFQDDNNAVPCPAPNDPFIEAKPTPSPNMHTPDLRGPYA</sequence>
<feature type="region of interest" description="Disordered" evidence="1">
    <location>
        <begin position="641"/>
        <end position="668"/>
    </location>
</feature>
<feature type="region of interest" description="Disordered" evidence="1">
    <location>
        <begin position="126"/>
        <end position="150"/>
    </location>
</feature>
<dbReference type="Proteomes" id="UP001219355">
    <property type="component" value="Chromosome 2"/>
</dbReference>